<protein>
    <submittedName>
        <fullName evidence="2">HDC07115</fullName>
    </submittedName>
</protein>
<dbReference type="EMBL" id="BK003901">
    <property type="protein sequence ID" value="DAA02599.1"/>
    <property type="molecule type" value="Genomic_DNA"/>
</dbReference>
<keyword evidence="1" id="KW-1133">Transmembrane helix</keyword>
<gene>
    <name evidence="2" type="ORF">HDC07115</name>
</gene>
<proteinExistence type="predicted"/>
<accession>Q6IG65</accession>
<evidence type="ECO:0000256" key="1">
    <source>
        <dbReference type="SAM" id="Phobius"/>
    </source>
</evidence>
<dbReference type="AlphaFoldDB" id="Q6IG65"/>
<reference evidence="2" key="1">
    <citation type="journal article" date="2003" name="Genome Biol.">
        <title>An integrated gene annotation and transcriptional profiling approach towards the full gene content of the Drosophila genome.</title>
        <authorList>
            <person name="Hild M."/>
            <person name="Beckmann B."/>
            <person name="Haas S.A."/>
            <person name="Koch B."/>
            <person name="Solovyev V."/>
            <person name="Busold C."/>
            <person name="Fellenberg K."/>
            <person name="Boutros M."/>
            <person name="Vingron M."/>
            <person name="Sauer F."/>
            <person name="Hoheisel J.D."/>
            <person name="Paro R."/>
        </authorList>
    </citation>
    <scope>NUCLEOTIDE SEQUENCE</scope>
</reference>
<sequence length="132" mass="14617">MYPHPSEQSSRSQALSLETGQEVIGPAARQSSHHRHLHSPPSGCFTSPLLVFPPAANVMQTKVSVLAIKSYSMNVTLERRQPKMGSCWDAGVLLLGADVPAGFWCWVLVLVVLLLLLLQLVDLMLLWVLRLY</sequence>
<evidence type="ECO:0000313" key="2">
    <source>
        <dbReference type="EMBL" id="DAA02599.1"/>
    </source>
</evidence>
<name>Q6IG65_DROME</name>
<keyword evidence="1" id="KW-0472">Membrane</keyword>
<keyword evidence="1" id="KW-0812">Transmembrane</keyword>
<organism evidence="2">
    <name type="scientific">Drosophila melanogaster</name>
    <name type="common">Fruit fly</name>
    <dbReference type="NCBI Taxonomy" id="7227"/>
    <lineage>
        <taxon>Eukaryota</taxon>
        <taxon>Metazoa</taxon>
        <taxon>Ecdysozoa</taxon>
        <taxon>Arthropoda</taxon>
        <taxon>Hexapoda</taxon>
        <taxon>Insecta</taxon>
        <taxon>Pterygota</taxon>
        <taxon>Neoptera</taxon>
        <taxon>Endopterygota</taxon>
        <taxon>Diptera</taxon>
        <taxon>Brachycera</taxon>
        <taxon>Muscomorpha</taxon>
        <taxon>Ephydroidea</taxon>
        <taxon>Drosophilidae</taxon>
        <taxon>Drosophila</taxon>
        <taxon>Sophophora</taxon>
    </lineage>
</organism>
<feature type="transmembrane region" description="Helical" evidence="1">
    <location>
        <begin position="101"/>
        <end position="129"/>
    </location>
</feature>